<dbReference type="InterPro" id="IPR029063">
    <property type="entry name" value="SAM-dependent_MTases_sf"/>
</dbReference>
<organism evidence="1 2">
    <name type="scientific">Methanosphaerula palustris (strain ATCC BAA-1556 / DSM 19958 / E1-9c)</name>
    <dbReference type="NCBI Taxonomy" id="521011"/>
    <lineage>
        <taxon>Archaea</taxon>
        <taxon>Methanobacteriati</taxon>
        <taxon>Methanobacteriota</taxon>
        <taxon>Stenosarchaea group</taxon>
        <taxon>Methanomicrobia</taxon>
        <taxon>Methanomicrobiales</taxon>
        <taxon>Methanoregulaceae</taxon>
        <taxon>Methanosphaerula</taxon>
    </lineage>
</organism>
<protein>
    <recommendedName>
        <fullName evidence="3">Methyltransferase type 11</fullName>
    </recommendedName>
</protein>
<dbReference type="SUPFAM" id="SSF53335">
    <property type="entry name" value="S-adenosyl-L-methionine-dependent methyltransferases"/>
    <property type="match status" value="1"/>
</dbReference>
<dbReference type="Proteomes" id="UP000002457">
    <property type="component" value="Chromosome"/>
</dbReference>
<dbReference type="eggNOG" id="arCOG03479">
    <property type="taxonomic scope" value="Archaea"/>
</dbReference>
<dbReference type="GeneID" id="7272476"/>
<sequence length="281" mass="31078">MKTLQNAARILDLAEVRFIEPTLSEMTDPVFSEIIGEGPISDGRLLIDEQDQPLAAAFCGEDGWTCTSFLYRPVSVEVLELFEETDGDLYQESRDAWAAAVREYYADEMLAMVVPSAVDLTDARTLQLKNLLAEIWQPGQGVTCLDCCCGSGVGSAVLREMGMHPLAYDNDPHLLALGLASGRLVPVETLCIDGTEASVFLSPAERGIGSMLGAVYPFTADLWHQIVDELLNLTRETVITVGTEPEQHLVREWCEEQGRTVEAFENERDPIYDRFVCVARL</sequence>
<dbReference type="RefSeq" id="WP_012619237.1">
    <property type="nucleotide sequence ID" value="NC_011832.1"/>
</dbReference>
<name>B8GFN5_METPE</name>
<accession>B8GFN5</accession>
<keyword evidence="2" id="KW-1185">Reference proteome</keyword>
<dbReference type="EMBL" id="CP001338">
    <property type="protein sequence ID" value="ACL17918.1"/>
    <property type="molecule type" value="Genomic_DNA"/>
</dbReference>
<reference evidence="1 2" key="1">
    <citation type="journal article" date="2015" name="Genome Announc.">
        <title>Complete Genome Sequence of Methanosphaerula palustris E1-9CT, a Hydrogenotrophic Methanogen Isolated from a Minerotrophic Fen Peatland.</title>
        <authorList>
            <person name="Cadillo-Quiroz H."/>
            <person name="Browne P."/>
            <person name="Kyrpides N."/>
            <person name="Woyke T."/>
            <person name="Goodwin L."/>
            <person name="Detter C."/>
            <person name="Yavitt J.B."/>
            <person name="Zinder S.H."/>
        </authorList>
    </citation>
    <scope>NUCLEOTIDE SEQUENCE [LARGE SCALE GENOMIC DNA]</scope>
    <source>
        <strain evidence="2">ATCC BAA-1556 / DSM 19958 / E1-9c</strain>
    </source>
</reference>
<dbReference type="OrthoDB" id="116032at2157"/>
<evidence type="ECO:0000313" key="1">
    <source>
        <dbReference type="EMBL" id="ACL17918.1"/>
    </source>
</evidence>
<evidence type="ECO:0000313" key="2">
    <source>
        <dbReference type="Proteomes" id="UP000002457"/>
    </source>
</evidence>
<gene>
    <name evidence="1" type="ordered locus">Mpal_2654</name>
</gene>
<dbReference type="KEGG" id="mpl:Mpal_2654"/>
<proteinExistence type="predicted"/>
<evidence type="ECO:0008006" key="3">
    <source>
        <dbReference type="Google" id="ProtNLM"/>
    </source>
</evidence>
<dbReference type="AlphaFoldDB" id="B8GFN5"/>
<dbReference type="STRING" id="521011.Mpal_2654"/>
<dbReference type="HOGENOM" id="CLU_999697_0_0_2"/>